<evidence type="ECO:0000313" key="4">
    <source>
        <dbReference type="Proteomes" id="UP000307808"/>
    </source>
</evidence>
<evidence type="ECO:0000256" key="2">
    <source>
        <dbReference type="SAM" id="SignalP"/>
    </source>
</evidence>
<name>A0A4U2YQX2_9ACTN</name>
<dbReference type="Gene3D" id="2.60.120.200">
    <property type="match status" value="1"/>
</dbReference>
<dbReference type="RefSeq" id="WP_137064301.1">
    <property type="nucleotide sequence ID" value="NZ_CP040748.1"/>
</dbReference>
<dbReference type="AlphaFoldDB" id="A0A4U2YQX2"/>
<keyword evidence="2" id="KW-0732">Signal</keyword>
<comment type="caution">
    <text evidence="3">The sequence shown here is derived from an EMBL/GenBank/DDBJ whole genome shotgun (WGS) entry which is preliminary data.</text>
</comment>
<keyword evidence="4" id="KW-1185">Reference proteome</keyword>
<feature type="region of interest" description="Disordered" evidence="1">
    <location>
        <begin position="297"/>
        <end position="323"/>
    </location>
</feature>
<evidence type="ECO:0000313" key="3">
    <source>
        <dbReference type="EMBL" id="TKI63836.1"/>
    </source>
</evidence>
<gene>
    <name evidence="3" type="ORF">FC770_01230</name>
</gene>
<feature type="signal peptide" evidence="2">
    <location>
        <begin position="1"/>
        <end position="28"/>
    </location>
</feature>
<reference evidence="3 4" key="1">
    <citation type="submission" date="2019-04" db="EMBL/GenBank/DDBJ databases">
        <authorList>
            <person name="Dong K."/>
        </authorList>
    </citation>
    <scope>NUCLEOTIDE SEQUENCE [LARGE SCALE GENOMIC DNA]</scope>
    <source>
        <strain evidence="4">dk3543</strain>
    </source>
</reference>
<sequence>MNTVVRLTSALAASVLSVTLLQATPAHAADPSLTLTPGNDKFVGGSRLVLDGHVGTSGRRALVVQRHAGRAGDAWVDVPGSAGHTNSDGSFSVTTRAGAMWGVRYRVKAGKHTSPAVLTHARTQDVILTQTSPGVVGRDLTFLADTVGRAYTGYRDLPSVVLTGRRMTLQRRVSPTVWEDVETTTSDTYGLASFTTRHRAAGDVYRVRLERWTAHGDDLGRTASFPHQVTAKAGRVKDGSFPHRQGAVATSAVAAGLVQGVPTATASSDGGRRHAWSTYGWGRDPRFRYEWEYGQSLSSPPSLGSRSKGTWTESSTGTGRVTLRNGGMLFASDGYGSAPNGAHGTTSATLKGAADRFGRWEVRGVTTQNSRTGRKYAMRYELVPVAQASRACGTSSIVLGESRGPGSPLTFGVRGPKGTKWGRTLRSLPSGANSVAVQVTRKHLTWFLNGKPVGTVRAKAALPKGPMTLRLTFVGAGNKTMDSAKGQVDWARSYSLKHGKRPTSKVRLKKGAAFGGC</sequence>
<accession>A0A4U2YQX2</accession>
<dbReference type="EMBL" id="SZPY01000001">
    <property type="protein sequence ID" value="TKI63836.1"/>
    <property type="molecule type" value="Genomic_DNA"/>
</dbReference>
<evidence type="ECO:0000256" key="1">
    <source>
        <dbReference type="SAM" id="MobiDB-lite"/>
    </source>
</evidence>
<organism evidence="3 4">
    <name type="scientific">Nocardioides jishulii</name>
    <dbReference type="NCBI Taxonomy" id="2575440"/>
    <lineage>
        <taxon>Bacteria</taxon>
        <taxon>Bacillati</taxon>
        <taxon>Actinomycetota</taxon>
        <taxon>Actinomycetes</taxon>
        <taxon>Propionibacteriales</taxon>
        <taxon>Nocardioidaceae</taxon>
        <taxon>Nocardioides</taxon>
    </lineage>
</organism>
<feature type="compositionally biased region" description="Polar residues" evidence="1">
    <location>
        <begin position="308"/>
        <end position="319"/>
    </location>
</feature>
<proteinExistence type="predicted"/>
<dbReference type="OrthoDB" id="273319at2"/>
<dbReference type="Proteomes" id="UP000307808">
    <property type="component" value="Unassembled WGS sequence"/>
</dbReference>
<evidence type="ECO:0008006" key="5">
    <source>
        <dbReference type="Google" id="ProtNLM"/>
    </source>
</evidence>
<feature type="compositionally biased region" description="Low complexity" evidence="1">
    <location>
        <begin position="297"/>
        <end position="307"/>
    </location>
</feature>
<protein>
    <recommendedName>
        <fullName evidence="5">GH16 domain-containing protein</fullName>
    </recommendedName>
</protein>
<feature type="chain" id="PRO_5020597159" description="GH16 domain-containing protein" evidence="2">
    <location>
        <begin position="29"/>
        <end position="517"/>
    </location>
</feature>